<dbReference type="GO" id="GO:0022857">
    <property type="term" value="F:transmembrane transporter activity"/>
    <property type="evidence" value="ECO:0007669"/>
    <property type="project" value="InterPro"/>
</dbReference>
<dbReference type="EMBL" id="LCWF01000013">
    <property type="protein sequence ID" value="KKY28459.1"/>
    <property type="molecule type" value="Genomic_DNA"/>
</dbReference>
<proteinExistence type="inferred from homology"/>
<dbReference type="SUPFAM" id="SSF103473">
    <property type="entry name" value="MFS general substrate transporter"/>
    <property type="match status" value="1"/>
</dbReference>
<keyword evidence="3" id="KW-0812">Transmembrane</keyword>
<evidence type="ECO:0000313" key="5">
    <source>
        <dbReference type="Proteomes" id="UP000053317"/>
    </source>
</evidence>
<feature type="transmembrane region" description="Helical" evidence="3">
    <location>
        <begin position="110"/>
        <end position="129"/>
    </location>
</feature>
<dbReference type="AlphaFoldDB" id="A0A0G2F2C4"/>
<feature type="transmembrane region" description="Helical" evidence="3">
    <location>
        <begin position="135"/>
        <end position="156"/>
    </location>
</feature>
<feature type="transmembrane region" description="Helical" evidence="3">
    <location>
        <begin position="331"/>
        <end position="355"/>
    </location>
</feature>
<keyword evidence="5" id="KW-1185">Reference proteome</keyword>
<sequence>MSATQSHYSCQDDASINGHDMLEVTQVHPTDDKETETAELGLYISGQDIPVPDGGYGWSYGVYLAYYLSHSTFQGARPLDFALVGGLNFGVCLIVAPLVTVLVRRYNLKVPMLMGTVFLGGGFISASFATQIWHLYLSQGALVGLGLGFTWIPSIAILPQWFSKRRSLANGITSAGSGVGGLLFSLATGPMISNISLAWSLRIIGIITFVMNLIATLLAKDRNAIVRPNQIGFDIELLRRMDVLLLLGWAFISMPGYMVLLYSLSDYALSIGLSQSQADHMTAFMNLGTAIGRPLIGALSDRLGRIEVAGSLTFFCSLWIFAVWIPSSSFAVTVLFSLVCGAIIGVFWPTIAPLSAEVAGLKEVPSLLSLAWLTVLMPTTFSEVAALYLRELNSSRPYLHPQIFSGLSYFVASLFLLQLWRMKRKKAKSVSSE</sequence>
<dbReference type="InterPro" id="IPR050327">
    <property type="entry name" value="Proton-linked_MCT"/>
</dbReference>
<evidence type="ECO:0000313" key="4">
    <source>
        <dbReference type="EMBL" id="KKY28459.1"/>
    </source>
</evidence>
<keyword evidence="3" id="KW-0472">Membrane</keyword>
<keyword evidence="3" id="KW-1133">Transmembrane helix</keyword>
<dbReference type="OrthoDB" id="6499973at2759"/>
<name>A0A0G2F2C4_PHACM</name>
<reference evidence="4 5" key="2">
    <citation type="submission" date="2015-05" db="EMBL/GenBank/DDBJ databases">
        <authorList>
            <person name="Morales-Cruz A."/>
            <person name="Amrine K.C."/>
            <person name="Cantu D."/>
        </authorList>
    </citation>
    <scope>NUCLEOTIDE SEQUENCE [LARGE SCALE GENOMIC DNA]</scope>
    <source>
        <strain evidence="4">UCRPC4</strain>
    </source>
</reference>
<dbReference type="Gene3D" id="1.20.1250.20">
    <property type="entry name" value="MFS general substrate transporter like domains"/>
    <property type="match status" value="2"/>
</dbReference>
<comment type="similarity">
    <text evidence="2">Belongs to the major facilitator superfamily. Monocarboxylate porter (TC 2.A.1.13) family.</text>
</comment>
<dbReference type="Pfam" id="PF07690">
    <property type="entry name" value="MFS_1"/>
    <property type="match status" value="1"/>
</dbReference>
<evidence type="ECO:0000256" key="3">
    <source>
        <dbReference type="SAM" id="Phobius"/>
    </source>
</evidence>
<dbReference type="InterPro" id="IPR036259">
    <property type="entry name" value="MFS_trans_sf"/>
</dbReference>
<accession>A0A0G2F2C4</accession>
<feature type="transmembrane region" description="Helical" evidence="3">
    <location>
        <begin position="168"/>
        <end position="187"/>
    </location>
</feature>
<feature type="transmembrane region" description="Helical" evidence="3">
    <location>
        <begin position="306"/>
        <end position="325"/>
    </location>
</feature>
<feature type="transmembrane region" description="Helical" evidence="3">
    <location>
        <begin position="81"/>
        <end position="103"/>
    </location>
</feature>
<feature type="transmembrane region" description="Helical" evidence="3">
    <location>
        <begin position="401"/>
        <end position="420"/>
    </location>
</feature>
<evidence type="ECO:0000256" key="1">
    <source>
        <dbReference type="ARBA" id="ARBA00004141"/>
    </source>
</evidence>
<reference evidence="4 5" key="1">
    <citation type="submission" date="2015-05" db="EMBL/GenBank/DDBJ databases">
        <title>Distinctive expansion of gene families associated with plant cell wall degradation and secondary metabolism in the genomes of grapevine trunk pathogens.</title>
        <authorList>
            <person name="Lawrence D.P."/>
            <person name="Travadon R."/>
            <person name="Rolshausen P.E."/>
            <person name="Baumgartner K."/>
        </authorList>
    </citation>
    <scope>NUCLEOTIDE SEQUENCE [LARGE SCALE GENOMIC DNA]</scope>
    <source>
        <strain evidence="4">UCRPC4</strain>
    </source>
</reference>
<dbReference type="GO" id="GO:0016020">
    <property type="term" value="C:membrane"/>
    <property type="evidence" value="ECO:0007669"/>
    <property type="project" value="UniProtKB-SubCell"/>
</dbReference>
<dbReference type="PANTHER" id="PTHR11360:SF315">
    <property type="entry name" value="TRANSPORTER MCH2-RELATED"/>
    <property type="match status" value="1"/>
</dbReference>
<dbReference type="Proteomes" id="UP000053317">
    <property type="component" value="Unassembled WGS sequence"/>
</dbReference>
<evidence type="ECO:0000256" key="2">
    <source>
        <dbReference type="ARBA" id="ARBA00006727"/>
    </source>
</evidence>
<feature type="transmembrane region" description="Helical" evidence="3">
    <location>
        <begin position="243"/>
        <end position="263"/>
    </location>
</feature>
<gene>
    <name evidence="4" type="ORF">UCRPC4_g00628</name>
</gene>
<comment type="subcellular location">
    <subcellularLocation>
        <location evidence="1">Membrane</location>
        <topology evidence="1">Multi-pass membrane protein</topology>
    </subcellularLocation>
</comment>
<protein>
    <submittedName>
        <fullName evidence="4">Putative mfs mcp solute carrier family 16 (Monocarboxylic acid transporters) member 6</fullName>
    </submittedName>
</protein>
<dbReference type="PANTHER" id="PTHR11360">
    <property type="entry name" value="MONOCARBOXYLATE TRANSPORTER"/>
    <property type="match status" value="1"/>
</dbReference>
<organism evidence="4 5">
    <name type="scientific">Phaeomoniella chlamydospora</name>
    <name type="common">Phaeoacremonium chlamydosporum</name>
    <dbReference type="NCBI Taxonomy" id="158046"/>
    <lineage>
        <taxon>Eukaryota</taxon>
        <taxon>Fungi</taxon>
        <taxon>Dikarya</taxon>
        <taxon>Ascomycota</taxon>
        <taxon>Pezizomycotina</taxon>
        <taxon>Eurotiomycetes</taxon>
        <taxon>Chaetothyriomycetidae</taxon>
        <taxon>Phaeomoniellales</taxon>
        <taxon>Phaeomoniellaceae</taxon>
        <taxon>Phaeomoniella</taxon>
    </lineage>
</organism>
<feature type="transmembrane region" description="Helical" evidence="3">
    <location>
        <begin position="199"/>
        <end position="219"/>
    </location>
</feature>
<comment type="caution">
    <text evidence="4">The sequence shown here is derived from an EMBL/GenBank/DDBJ whole genome shotgun (WGS) entry which is preliminary data.</text>
</comment>
<dbReference type="InterPro" id="IPR011701">
    <property type="entry name" value="MFS"/>
</dbReference>